<dbReference type="PROSITE" id="PS51257">
    <property type="entry name" value="PROKAR_LIPOPROTEIN"/>
    <property type="match status" value="1"/>
</dbReference>
<dbReference type="Pfam" id="PF04519">
    <property type="entry name" value="Bactofilin"/>
    <property type="match status" value="1"/>
</dbReference>
<dbReference type="AlphaFoldDB" id="A0A6G9QLG7"/>
<name>A0A6G9QLG7_9GAMM</name>
<dbReference type="KEGG" id="saes:HBH39_10655"/>
<reference evidence="2 3" key="1">
    <citation type="submission" date="2020-03" db="EMBL/GenBank/DDBJ databases">
        <title>Complete genome sequence of Shewanella sp.</title>
        <authorList>
            <person name="Kim Y.-S."/>
            <person name="Kim S.-J."/>
            <person name="Jung H.-K."/>
            <person name="Kim K.-H."/>
        </authorList>
    </citation>
    <scope>NUCLEOTIDE SEQUENCE [LARGE SCALE GENOMIC DNA]</scope>
    <source>
        <strain evidence="2 3">PN3F2</strain>
    </source>
</reference>
<dbReference type="EMBL" id="CP050313">
    <property type="protein sequence ID" value="QIR14887.1"/>
    <property type="molecule type" value="Genomic_DNA"/>
</dbReference>
<dbReference type="Proteomes" id="UP000502608">
    <property type="component" value="Chromosome"/>
</dbReference>
<evidence type="ECO:0000313" key="2">
    <source>
        <dbReference type="EMBL" id="QIR14887.1"/>
    </source>
</evidence>
<proteinExistence type="inferred from homology"/>
<dbReference type="RefSeq" id="WP_167678098.1">
    <property type="nucleotide sequence ID" value="NZ_CP050313.1"/>
</dbReference>
<comment type="similarity">
    <text evidence="1">Belongs to the bactofilin family.</text>
</comment>
<evidence type="ECO:0000313" key="3">
    <source>
        <dbReference type="Proteomes" id="UP000502608"/>
    </source>
</evidence>
<keyword evidence="3" id="KW-1185">Reference proteome</keyword>
<protein>
    <submittedName>
        <fullName evidence="2">Polymer-forming cytoskeletal protein</fullName>
    </submittedName>
</protein>
<sequence length="117" mass="12633">MFNQKNAAQQLSFIAQGCELTGDFQFNGDVLISGKILGDIVTQGNLVIEAGGEVNGDIQCLELNISGLVKGTVQCQKLLLTSIGTFEGDAYSEKLEVLDGGQFLGQRHRENRLVNQC</sequence>
<gene>
    <name evidence="2" type="ORF">HBH39_10655</name>
</gene>
<accession>A0A6G9QLG7</accession>
<dbReference type="PANTHER" id="PTHR35024:SF4">
    <property type="entry name" value="POLYMER-FORMING CYTOSKELETAL PROTEIN"/>
    <property type="match status" value="1"/>
</dbReference>
<dbReference type="PANTHER" id="PTHR35024">
    <property type="entry name" value="HYPOTHETICAL CYTOSOLIC PROTEIN"/>
    <property type="match status" value="1"/>
</dbReference>
<evidence type="ECO:0000256" key="1">
    <source>
        <dbReference type="ARBA" id="ARBA00044755"/>
    </source>
</evidence>
<dbReference type="InterPro" id="IPR007607">
    <property type="entry name" value="BacA/B"/>
</dbReference>
<organism evidence="2 3">
    <name type="scientific">Shewanella aestuarii</name>
    <dbReference type="NCBI Taxonomy" id="1028752"/>
    <lineage>
        <taxon>Bacteria</taxon>
        <taxon>Pseudomonadati</taxon>
        <taxon>Pseudomonadota</taxon>
        <taxon>Gammaproteobacteria</taxon>
        <taxon>Alteromonadales</taxon>
        <taxon>Shewanellaceae</taxon>
        <taxon>Shewanella</taxon>
    </lineage>
</organism>